<dbReference type="PANTHER" id="PTHR46157">
    <property type="entry name" value="K(+) EFFLUX ANTIPORTER 3, CHLOROPLASTIC"/>
    <property type="match status" value="1"/>
</dbReference>
<dbReference type="FunFam" id="3.40.50.720:FF:000036">
    <property type="entry name" value="Glutathione-regulated potassium-efflux system protein KefB"/>
    <property type="match status" value="1"/>
</dbReference>
<dbReference type="AlphaFoldDB" id="A0A6G8IJ43"/>
<evidence type="ECO:0000256" key="11">
    <source>
        <dbReference type="ARBA" id="ARBA00023136"/>
    </source>
</evidence>
<dbReference type="Proteomes" id="UP000503162">
    <property type="component" value="Chromosome"/>
</dbReference>
<keyword evidence="10" id="KW-0406">Ion transport</keyword>
<feature type="transmembrane region" description="Helical" evidence="12">
    <location>
        <begin position="117"/>
        <end position="138"/>
    </location>
</feature>
<feature type="transmembrane region" description="Helical" evidence="12">
    <location>
        <begin position="184"/>
        <end position="208"/>
    </location>
</feature>
<evidence type="ECO:0000256" key="9">
    <source>
        <dbReference type="ARBA" id="ARBA00022989"/>
    </source>
</evidence>
<name>A0A6G8IJ43_9BURK</name>
<dbReference type="SUPFAM" id="SSF51735">
    <property type="entry name" value="NAD(P)-binding Rossmann-fold domains"/>
    <property type="match status" value="1"/>
</dbReference>
<keyword evidence="9 12" id="KW-1133">Transmembrane helix</keyword>
<dbReference type="Pfam" id="PF02254">
    <property type="entry name" value="TrkA_N"/>
    <property type="match status" value="1"/>
</dbReference>
<evidence type="ECO:0000256" key="12">
    <source>
        <dbReference type="SAM" id="Phobius"/>
    </source>
</evidence>
<dbReference type="InterPro" id="IPR038770">
    <property type="entry name" value="Na+/solute_symporter_sf"/>
</dbReference>
<dbReference type="GO" id="GO:1902600">
    <property type="term" value="P:proton transmembrane transport"/>
    <property type="evidence" value="ECO:0007669"/>
    <property type="project" value="InterPro"/>
</dbReference>
<dbReference type="Pfam" id="PF00999">
    <property type="entry name" value="Na_H_Exchanger"/>
    <property type="match status" value="1"/>
</dbReference>
<keyword evidence="15" id="KW-1185">Reference proteome</keyword>
<evidence type="ECO:0000256" key="6">
    <source>
        <dbReference type="ARBA" id="ARBA00022538"/>
    </source>
</evidence>
<feature type="transmembrane region" description="Helical" evidence="12">
    <location>
        <begin position="6"/>
        <end position="26"/>
    </location>
</feature>
<dbReference type="GO" id="GO:0005886">
    <property type="term" value="C:plasma membrane"/>
    <property type="evidence" value="ECO:0007669"/>
    <property type="project" value="InterPro"/>
</dbReference>
<dbReference type="InterPro" id="IPR036291">
    <property type="entry name" value="NAD(P)-bd_dom_sf"/>
</dbReference>
<evidence type="ECO:0000313" key="14">
    <source>
        <dbReference type="EMBL" id="QIM53103.1"/>
    </source>
</evidence>
<dbReference type="EMBL" id="CP049989">
    <property type="protein sequence ID" value="QIM53103.1"/>
    <property type="molecule type" value="Genomic_DNA"/>
</dbReference>
<dbReference type="NCBIfam" id="TIGR00932">
    <property type="entry name" value="2a37"/>
    <property type="match status" value="1"/>
</dbReference>
<reference evidence="14 15" key="1">
    <citation type="submission" date="2020-03" db="EMBL/GenBank/DDBJ databases">
        <title>Hydrogenophaga sp. nov. isolated from cyanobacterial mat.</title>
        <authorList>
            <person name="Thorat V."/>
            <person name="Kirdat K."/>
            <person name="Tiwarekar B."/>
            <person name="Costa E.D."/>
            <person name="Yadav A."/>
        </authorList>
    </citation>
    <scope>NUCLEOTIDE SEQUENCE [LARGE SCALE GENOMIC DNA]</scope>
    <source>
        <strain evidence="14 15">BA0156</strain>
    </source>
</reference>
<dbReference type="InterPro" id="IPR006036">
    <property type="entry name" value="K_uptake_TrkA"/>
</dbReference>
<feature type="transmembrane region" description="Helical" evidence="12">
    <location>
        <begin position="33"/>
        <end position="52"/>
    </location>
</feature>
<keyword evidence="6" id="KW-0633">Potassium transport</keyword>
<dbReference type="Gene3D" id="3.40.50.720">
    <property type="entry name" value="NAD(P)-binding Rossmann-like Domain"/>
    <property type="match status" value="1"/>
</dbReference>
<evidence type="ECO:0000259" key="13">
    <source>
        <dbReference type="PROSITE" id="PS51201"/>
    </source>
</evidence>
<dbReference type="InterPro" id="IPR006153">
    <property type="entry name" value="Cation/H_exchanger_TM"/>
</dbReference>
<feature type="transmembrane region" description="Helical" evidence="12">
    <location>
        <begin position="334"/>
        <end position="357"/>
    </location>
</feature>
<evidence type="ECO:0000256" key="8">
    <source>
        <dbReference type="ARBA" id="ARBA00022958"/>
    </source>
</evidence>
<protein>
    <submittedName>
        <fullName evidence="14">Potassium transporter</fullName>
    </submittedName>
</protein>
<dbReference type="GO" id="GO:0015297">
    <property type="term" value="F:antiporter activity"/>
    <property type="evidence" value="ECO:0007669"/>
    <property type="project" value="UniProtKB-KW"/>
</dbReference>
<evidence type="ECO:0000313" key="15">
    <source>
        <dbReference type="Proteomes" id="UP000503162"/>
    </source>
</evidence>
<feature type="transmembrane region" description="Helical" evidence="12">
    <location>
        <begin position="363"/>
        <end position="382"/>
    </location>
</feature>
<dbReference type="Gene3D" id="1.20.1530.20">
    <property type="match status" value="1"/>
</dbReference>
<evidence type="ECO:0000256" key="1">
    <source>
        <dbReference type="ARBA" id="ARBA00004127"/>
    </source>
</evidence>
<evidence type="ECO:0000256" key="4">
    <source>
        <dbReference type="ARBA" id="ARBA00022449"/>
    </source>
</evidence>
<evidence type="ECO:0000256" key="10">
    <source>
        <dbReference type="ARBA" id="ARBA00023065"/>
    </source>
</evidence>
<evidence type="ECO:0000256" key="3">
    <source>
        <dbReference type="ARBA" id="ARBA00022448"/>
    </source>
</evidence>
<dbReference type="KEGG" id="hcz:G9Q37_13575"/>
<feature type="domain" description="RCK N-terminal" evidence="13">
    <location>
        <begin position="404"/>
        <end position="528"/>
    </location>
</feature>
<comment type="similarity">
    <text evidence="2">Belongs to the monovalent cation:proton antiporter 2 (CPA2) transporter (TC 2.A.37) family.</text>
</comment>
<keyword evidence="11 12" id="KW-0472">Membrane</keyword>
<feature type="transmembrane region" description="Helical" evidence="12">
    <location>
        <begin position="58"/>
        <end position="77"/>
    </location>
</feature>
<keyword evidence="4" id="KW-0050">Antiport</keyword>
<dbReference type="GO" id="GO:0012505">
    <property type="term" value="C:endomembrane system"/>
    <property type="evidence" value="ECO:0007669"/>
    <property type="project" value="UniProtKB-SubCell"/>
</dbReference>
<keyword evidence="8" id="KW-0630">Potassium</keyword>
<feature type="transmembrane region" description="Helical" evidence="12">
    <location>
        <begin position="274"/>
        <end position="294"/>
    </location>
</feature>
<comment type="subcellular location">
    <subcellularLocation>
        <location evidence="1">Endomembrane system</location>
        <topology evidence="1">Multi-pass membrane protein</topology>
    </subcellularLocation>
</comment>
<organism evidence="14 15">
    <name type="scientific">Hydrogenophaga crocea</name>
    <dbReference type="NCBI Taxonomy" id="2716225"/>
    <lineage>
        <taxon>Bacteria</taxon>
        <taxon>Pseudomonadati</taxon>
        <taxon>Pseudomonadota</taxon>
        <taxon>Betaproteobacteria</taxon>
        <taxon>Burkholderiales</taxon>
        <taxon>Comamonadaceae</taxon>
        <taxon>Hydrogenophaga</taxon>
    </lineage>
</organism>
<feature type="transmembrane region" description="Helical" evidence="12">
    <location>
        <begin position="150"/>
        <end position="172"/>
    </location>
</feature>
<keyword evidence="5" id="KW-1003">Cell membrane</keyword>
<accession>A0A6G8IJ43</accession>
<dbReference type="GO" id="GO:0015079">
    <property type="term" value="F:potassium ion transmembrane transporter activity"/>
    <property type="evidence" value="ECO:0007669"/>
    <property type="project" value="InterPro"/>
</dbReference>
<evidence type="ECO:0000256" key="7">
    <source>
        <dbReference type="ARBA" id="ARBA00022692"/>
    </source>
</evidence>
<dbReference type="PROSITE" id="PS51201">
    <property type="entry name" value="RCK_N"/>
    <property type="match status" value="1"/>
</dbReference>
<evidence type="ECO:0000256" key="2">
    <source>
        <dbReference type="ARBA" id="ARBA00005551"/>
    </source>
</evidence>
<keyword evidence="7 12" id="KW-0812">Transmembrane</keyword>
<dbReference type="PANTHER" id="PTHR46157:SF8">
    <property type="entry name" value="GLUTATHIONE-REGULATED POTASSIUM-EFFLUX SYSTEM PROTEIN"/>
    <property type="match status" value="1"/>
</dbReference>
<gene>
    <name evidence="14" type="ORF">G9Q37_13575</name>
</gene>
<feature type="transmembrane region" description="Helical" evidence="12">
    <location>
        <begin position="89"/>
        <end position="111"/>
    </location>
</feature>
<dbReference type="InterPro" id="IPR004771">
    <property type="entry name" value="K/H_exchanger"/>
</dbReference>
<keyword evidence="3" id="KW-0813">Transport</keyword>
<sequence>MAAEASSELIPVVTLLGAAVVAVPLFKRLGLGSVLGYLAAGLAIGPFGLGLFSNPQTILHTAELGVVMFLFVIGLEMQPSHLWALRRAIFGLGSLQVAVCGAALTLVGMAFGFSWPVAFIGAMGFVLTSTAIVMQLLGERGEIATVRGQKIVSVLLFEDLLIVPLLAIVALMSPEAAAAGAEGASRWVAIGIGAGALALLVAVGLWLLNPLFEVLAKAHAREVMTAAALLVVLGAALLMQVGGLSMAMGAFLAGVLLSESTFRHQLEADIEPFRGLLLGLFFLGVGMSLDLGAVARHWPLIVAGVLALMLVKALGIYAVARLTRSTHADALDRAVLMAQGGEFAFVLFAAALAGRVIDPVTNANLTAIVVLSMALTPLAVLAHQRFAPRAALSTDGAPMAEHEEGQVLIIGFGRVGQIASQNLLLLGATITIIDADPQFAREAERFGFKVYYGDGTRPDILRAAGAERAQVVLVCVDDASAATQIVEACRHTFPHVRVIARAFDREHAAALVKAGVHLQVRETFESAMLMGREAMLALGTSPAEADAVVARIRQRDAERFEMELNGGGLVAGRPMILGNLRPPQGEPEQACPGFAEPVAATDAGPAR</sequence>
<dbReference type="InterPro" id="IPR003148">
    <property type="entry name" value="RCK_N"/>
</dbReference>
<evidence type="ECO:0000256" key="5">
    <source>
        <dbReference type="ARBA" id="ARBA00022475"/>
    </source>
</evidence>
<dbReference type="PRINTS" id="PR00335">
    <property type="entry name" value="KUPTAKETRKA"/>
</dbReference>
<dbReference type="RefSeq" id="WP_166227854.1">
    <property type="nucleotide sequence ID" value="NZ_CP049989.1"/>
</dbReference>
<proteinExistence type="inferred from homology"/>
<feature type="transmembrane region" description="Helical" evidence="12">
    <location>
        <begin position="300"/>
        <end position="322"/>
    </location>
</feature>